<keyword evidence="3" id="KW-0679">Respiratory chain</keyword>
<dbReference type="PANTHER" id="PTHR13094">
    <property type="entry name" value="NADH-UBIQUINONE OXIDOREDUCTASE PDSW SUBUNIT"/>
    <property type="match status" value="1"/>
</dbReference>
<keyword evidence="8" id="KW-0830">Ubiquinone</keyword>
<evidence type="ECO:0000256" key="1">
    <source>
        <dbReference type="ARBA" id="ARBA00004443"/>
    </source>
</evidence>
<evidence type="ECO:0000256" key="4">
    <source>
        <dbReference type="ARBA" id="ARBA00022792"/>
    </source>
</evidence>
<evidence type="ECO:0000313" key="8">
    <source>
        <dbReference type="EMBL" id="PWN90008.1"/>
    </source>
</evidence>
<dbReference type="GO" id="GO:0005743">
    <property type="term" value="C:mitochondrial inner membrane"/>
    <property type="evidence" value="ECO:0007669"/>
    <property type="project" value="UniProtKB-SubCell"/>
</dbReference>
<keyword evidence="7" id="KW-0472">Membrane</keyword>
<keyword evidence="6" id="KW-0496">Mitochondrion</keyword>
<dbReference type="EMBL" id="KZ819636">
    <property type="protein sequence ID" value="PWN90008.1"/>
    <property type="molecule type" value="Genomic_DNA"/>
</dbReference>
<evidence type="ECO:0000256" key="5">
    <source>
        <dbReference type="ARBA" id="ARBA00022982"/>
    </source>
</evidence>
<evidence type="ECO:0000256" key="6">
    <source>
        <dbReference type="ARBA" id="ARBA00023128"/>
    </source>
</evidence>
<dbReference type="PANTHER" id="PTHR13094:SF1">
    <property type="entry name" value="NADH DEHYDROGENASE [UBIQUINONE] 1 BETA SUBCOMPLEX SUBUNIT 10"/>
    <property type="match status" value="1"/>
</dbReference>
<proteinExistence type="predicted"/>
<protein>
    <submittedName>
        <fullName evidence="8">Putative NADH-ubiquinone oxidoreductase 12 kDa subunit</fullName>
    </submittedName>
</protein>
<reference evidence="8 9" key="1">
    <citation type="journal article" date="2018" name="Mol. Biol. Evol.">
        <title>Broad Genomic Sampling Reveals a Smut Pathogenic Ancestry of the Fungal Clade Ustilaginomycotina.</title>
        <authorList>
            <person name="Kijpornyongpan T."/>
            <person name="Mondo S.J."/>
            <person name="Barry K."/>
            <person name="Sandor L."/>
            <person name="Lee J."/>
            <person name="Lipzen A."/>
            <person name="Pangilinan J."/>
            <person name="LaButti K."/>
            <person name="Hainaut M."/>
            <person name="Henrissat B."/>
            <person name="Grigoriev I.V."/>
            <person name="Spatafora J.W."/>
            <person name="Aime M.C."/>
        </authorList>
    </citation>
    <scope>NUCLEOTIDE SEQUENCE [LARGE SCALE GENOMIC DNA]</scope>
    <source>
        <strain evidence="8 9">MCA 4198</strain>
    </source>
</reference>
<sequence>MNAHPTTEEFKATLAERDEKVRESWVRTMEARIVREELQKCQKAEGINHYQVCHDLAQRYMGLLKDAKVNGYRVIDTA</sequence>
<keyword evidence="4" id="KW-0999">Mitochondrion inner membrane</keyword>
<name>A0A316YMW8_9BASI</name>
<dbReference type="OrthoDB" id="302705at2759"/>
<dbReference type="InterPro" id="IPR039993">
    <property type="entry name" value="NDUFB10"/>
</dbReference>
<evidence type="ECO:0000256" key="2">
    <source>
        <dbReference type="ARBA" id="ARBA00022448"/>
    </source>
</evidence>
<dbReference type="GeneID" id="37043448"/>
<gene>
    <name evidence="8" type="ORF">FA10DRAFT_266529</name>
</gene>
<keyword evidence="5" id="KW-0249">Electron transport</keyword>
<dbReference type="STRING" id="215250.A0A316YMW8"/>
<accession>A0A316YMW8</accession>
<keyword evidence="9" id="KW-1185">Reference proteome</keyword>
<evidence type="ECO:0000256" key="7">
    <source>
        <dbReference type="ARBA" id="ARBA00023136"/>
    </source>
</evidence>
<dbReference type="Proteomes" id="UP000245768">
    <property type="component" value="Unassembled WGS sequence"/>
</dbReference>
<evidence type="ECO:0000256" key="3">
    <source>
        <dbReference type="ARBA" id="ARBA00022660"/>
    </source>
</evidence>
<evidence type="ECO:0000313" key="9">
    <source>
        <dbReference type="Proteomes" id="UP000245768"/>
    </source>
</evidence>
<dbReference type="InParanoid" id="A0A316YMW8"/>
<dbReference type="AlphaFoldDB" id="A0A316YMW8"/>
<comment type="subcellular location">
    <subcellularLocation>
        <location evidence="1">Mitochondrion inner membrane</location>
        <topology evidence="1">Peripheral membrane protein</topology>
        <orientation evidence="1">Matrix side</orientation>
    </subcellularLocation>
</comment>
<keyword evidence="2" id="KW-0813">Transport</keyword>
<dbReference type="RefSeq" id="XP_025377206.1">
    <property type="nucleotide sequence ID" value="XM_025521532.1"/>
</dbReference>
<organism evidence="8 9">
    <name type="scientific">Acaromyces ingoldii</name>
    <dbReference type="NCBI Taxonomy" id="215250"/>
    <lineage>
        <taxon>Eukaryota</taxon>
        <taxon>Fungi</taxon>
        <taxon>Dikarya</taxon>
        <taxon>Basidiomycota</taxon>
        <taxon>Ustilaginomycotina</taxon>
        <taxon>Exobasidiomycetes</taxon>
        <taxon>Exobasidiales</taxon>
        <taxon>Cryptobasidiaceae</taxon>
        <taxon>Acaromyces</taxon>
    </lineage>
</organism>